<reference evidence="5" key="1">
    <citation type="journal article" date="2019" name="Int. J. Syst. Evol. Microbiol.">
        <title>The Global Catalogue of Microorganisms (GCM) 10K type strain sequencing project: providing services to taxonomists for standard genome sequencing and annotation.</title>
        <authorList>
            <consortium name="The Broad Institute Genomics Platform"/>
            <consortium name="The Broad Institute Genome Sequencing Center for Infectious Disease"/>
            <person name="Wu L."/>
            <person name="Ma J."/>
        </authorList>
    </citation>
    <scope>NUCLEOTIDE SEQUENCE [LARGE SCALE GENOMIC DNA]</scope>
    <source>
        <strain evidence="5">CGMCC-1.15741</strain>
    </source>
</reference>
<dbReference type="Proteomes" id="UP001596303">
    <property type="component" value="Unassembled WGS sequence"/>
</dbReference>
<feature type="domain" description="DUF2231" evidence="3">
    <location>
        <begin position="9"/>
        <end position="146"/>
    </location>
</feature>
<feature type="region of interest" description="Disordered" evidence="1">
    <location>
        <begin position="153"/>
        <end position="225"/>
    </location>
</feature>
<dbReference type="RefSeq" id="WP_377378337.1">
    <property type="nucleotide sequence ID" value="NZ_JBHSSW010000009.1"/>
</dbReference>
<evidence type="ECO:0000256" key="1">
    <source>
        <dbReference type="SAM" id="MobiDB-lite"/>
    </source>
</evidence>
<sequence>MIEIIPNWHPLFVHFTVALLLIATLLFVITTVSGKSRWSEILSGTAHVNLWLGAGFSLITVLAGFYAYNTVAHDGPSHAAMTDHRNWALPTASVWIALAIWAGFGAKKSGFRRSWLFLIATLAAAGLLTVTAFKGGEAVYRYGLGVISLPQVEGDGSHGSHHHGGDDHDHGEANDHHDSDEHDVMLEDDMSGVTTEPTNTPSNIPMESEPHNHDDHDHDDHDHSH</sequence>
<evidence type="ECO:0000313" key="4">
    <source>
        <dbReference type="EMBL" id="MFC6198257.1"/>
    </source>
</evidence>
<keyword evidence="2" id="KW-0812">Transmembrane</keyword>
<keyword evidence="5" id="KW-1185">Reference proteome</keyword>
<feature type="transmembrane region" description="Helical" evidence="2">
    <location>
        <begin position="116"/>
        <end position="133"/>
    </location>
</feature>
<proteinExistence type="predicted"/>
<accession>A0ABW1S9T4</accession>
<feature type="compositionally biased region" description="Basic and acidic residues" evidence="1">
    <location>
        <begin position="155"/>
        <end position="185"/>
    </location>
</feature>
<evidence type="ECO:0000256" key="2">
    <source>
        <dbReference type="SAM" id="Phobius"/>
    </source>
</evidence>
<gene>
    <name evidence="4" type="ORF">ACFQDM_09215</name>
</gene>
<dbReference type="InterPro" id="IPR019251">
    <property type="entry name" value="DUF2231_TM"/>
</dbReference>
<evidence type="ECO:0000313" key="5">
    <source>
        <dbReference type="Proteomes" id="UP001596303"/>
    </source>
</evidence>
<evidence type="ECO:0000259" key="3">
    <source>
        <dbReference type="Pfam" id="PF09990"/>
    </source>
</evidence>
<feature type="transmembrane region" description="Helical" evidence="2">
    <location>
        <begin position="46"/>
        <end position="67"/>
    </location>
</feature>
<feature type="compositionally biased region" description="Polar residues" evidence="1">
    <location>
        <begin position="192"/>
        <end position="205"/>
    </location>
</feature>
<feature type="compositionally biased region" description="Basic and acidic residues" evidence="1">
    <location>
        <begin position="208"/>
        <end position="225"/>
    </location>
</feature>
<keyword evidence="2" id="KW-1133">Transmembrane helix</keyword>
<dbReference type="EMBL" id="JBHSSW010000009">
    <property type="protein sequence ID" value="MFC6198257.1"/>
    <property type="molecule type" value="Genomic_DNA"/>
</dbReference>
<feature type="transmembrane region" description="Helical" evidence="2">
    <location>
        <begin position="12"/>
        <end position="34"/>
    </location>
</feature>
<feature type="transmembrane region" description="Helical" evidence="2">
    <location>
        <begin position="87"/>
        <end position="104"/>
    </location>
</feature>
<comment type="caution">
    <text evidence="4">The sequence shown here is derived from an EMBL/GenBank/DDBJ whole genome shotgun (WGS) entry which is preliminary data.</text>
</comment>
<protein>
    <submittedName>
        <fullName evidence="4">DUF2231 domain-containing protein</fullName>
    </submittedName>
</protein>
<organism evidence="4 5">
    <name type="scientific">Ponticaulis profundi</name>
    <dbReference type="NCBI Taxonomy" id="2665222"/>
    <lineage>
        <taxon>Bacteria</taxon>
        <taxon>Pseudomonadati</taxon>
        <taxon>Pseudomonadota</taxon>
        <taxon>Alphaproteobacteria</taxon>
        <taxon>Hyphomonadales</taxon>
        <taxon>Hyphomonadaceae</taxon>
        <taxon>Ponticaulis</taxon>
    </lineage>
</organism>
<name>A0ABW1S9T4_9PROT</name>
<keyword evidence="2" id="KW-0472">Membrane</keyword>
<dbReference type="Pfam" id="PF09990">
    <property type="entry name" value="DUF2231"/>
    <property type="match status" value="1"/>
</dbReference>